<dbReference type="InterPro" id="IPR023801">
    <property type="entry name" value="His_deacetylse_dom"/>
</dbReference>
<evidence type="ECO:0000313" key="16">
    <source>
        <dbReference type="EMBL" id="CAJ0577153.1"/>
    </source>
</evidence>
<keyword evidence="4" id="KW-0678">Repressor</keyword>
<dbReference type="EMBL" id="CATQJA010002648">
    <property type="protein sequence ID" value="CAJ0577153.1"/>
    <property type="molecule type" value="Genomic_DNA"/>
</dbReference>
<dbReference type="AlphaFoldDB" id="A0AA36CXG2"/>
<dbReference type="GO" id="GO:0040029">
    <property type="term" value="P:epigenetic regulation of gene expression"/>
    <property type="evidence" value="ECO:0007669"/>
    <property type="project" value="TreeGrafter"/>
</dbReference>
<dbReference type="GO" id="GO:0000118">
    <property type="term" value="C:histone deacetylase complex"/>
    <property type="evidence" value="ECO:0007669"/>
    <property type="project" value="UniProtKB-ARBA"/>
</dbReference>
<evidence type="ECO:0000256" key="5">
    <source>
        <dbReference type="ARBA" id="ARBA00022801"/>
    </source>
</evidence>
<evidence type="ECO:0000256" key="8">
    <source>
        <dbReference type="ARBA" id="ARBA00023163"/>
    </source>
</evidence>
<gene>
    <name evidence="16" type="ORF">MSPICULIGERA_LOCUS15431</name>
</gene>
<evidence type="ECO:0000256" key="11">
    <source>
        <dbReference type="ARBA" id="ARBA00059784"/>
    </source>
</evidence>
<dbReference type="PANTHER" id="PTHR10625:SF23">
    <property type="entry name" value="HISTONE DEACETYLASE 11"/>
    <property type="match status" value="1"/>
</dbReference>
<evidence type="ECO:0000256" key="10">
    <source>
        <dbReference type="ARBA" id="ARBA00048287"/>
    </source>
</evidence>
<dbReference type="Proteomes" id="UP001177023">
    <property type="component" value="Unassembled WGS sequence"/>
</dbReference>
<keyword evidence="8" id="KW-0804">Transcription</keyword>
<evidence type="ECO:0000256" key="12">
    <source>
        <dbReference type="ARBA" id="ARBA00065154"/>
    </source>
</evidence>
<feature type="compositionally biased region" description="Polar residues" evidence="14">
    <location>
        <begin position="1"/>
        <end position="15"/>
    </location>
</feature>
<reference evidence="16" key="1">
    <citation type="submission" date="2023-06" db="EMBL/GenBank/DDBJ databases">
        <authorList>
            <person name="Delattre M."/>
        </authorList>
    </citation>
    <scope>NUCLEOTIDE SEQUENCE</scope>
    <source>
        <strain evidence="16">AF72</strain>
    </source>
</reference>
<dbReference type="Gene3D" id="3.40.800.20">
    <property type="entry name" value="Histone deacetylase domain"/>
    <property type="match status" value="1"/>
</dbReference>
<evidence type="ECO:0000313" key="17">
    <source>
        <dbReference type="Proteomes" id="UP001177023"/>
    </source>
</evidence>
<evidence type="ECO:0000256" key="9">
    <source>
        <dbReference type="ARBA" id="ARBA00023242"/>
    </source>
</evidence>
<sequence>MASSQYESAPNSSRNSTKRPKTDAEIGQEYDAAVHSGLLVPLDVHQVPIVFHPEYDVRFFGIEKWHPFDACKWGKVFQRLKDYKLLSDESIVKPKEATRRDLRIVHPASYLNMLFVPCYAAKIFELPIVAFIPYCLLNHYLLRRMRFHVGGTVAACRLALLKNWAINIGGGFHHASADRGGGFCVYADITLAIKILLLLNLVRRVIIVDLDAHQGNGHERDFLEDPRVFILDVYNPSIYPRDELAKNAISRSVEVKADAGDFTYLDDLETELETVLGEFAADLIVYNAGTDSLGIRARDEIVFRAAKEHSIPIAMVTSGGYQPDNWEVIADSIKNLHDKKLIHLHP</sequence>
<feature type="domain" description="Histone deacetylase" evidence="15">
    <location>
        <begin position="66"/>
        <end position="331"/>
    </location>
</feature>
<comment type="caution">
    <text evidence="16">The sequence shown here is derived from an EMBL/GenBank/DDBJ whole genome shotgun (WGS) entry which is preliminary data.</text>
</comment>
<keyword evidence="9" id="KW-0539">Nucleus</keyword>
<evidence type="ECO:0000256" key="13">
    <source>
        <dbReference type="ARBA" id="ARBA00072450"/>
    </source>
</evidence>
<keyword evidence="5" id="KW-0378">Hydrolase</keyword>
<evidence type="ECO:0000259" key="15">
    <source>
        <dbReference type="Pfam" id="PF00850"/>
    </source>
</evidence>
<name>A0AA36CXG2_9BILA</name>
<dbReference type="InterPro" id="IPR000286">
    <property type="entry name" value="HDACs"/>
</dbReference>
<comment type="function">
    <text evidence="11">Responsible for the deacetylation of lysine residues on the N-terminal part of the core histones (H2A, H2B, H3 and H4). Histone deacetylation gives a tag for epigenetic repression and plays an important role in transcriptional regulation, cell cycle progression and developmental events. Histone deacetylases act via the formation of large multiprotein complexes.</text>
</comment>
<dbReference type="EC" id="3.5.1.98" evidence="3"/>
<accession>A0AA36CXG2</accession>
<dbReference type="InterPro" id="IPR044150">
    <property type="entry name" value="HDAC_classIV"/>
</dbReference>
<comment type="catalytic activity">
    <reaction evidence="10">
        <text>N(6)-acetyl-L-lysyl-[histone] + H2O = L-lysyl-[histone] + acetate</text>
        <dbReference type="Rhea" id="RHEA:58196"/>
        <dbReference type="Rhea" id="RHEA-COMP:9845"/>
        <dbReference type="Rhea" id="RHEA-COMP:11338"/>
        <dbReference type="ChEBI" id="CHEBI:15377"/>
        <dbReference type="ChEBI" id="CHEBI:29969"/>
        <dbReference type="ChEBI" id="CHEBI:30089"/>
        <dbReference type="ChEBI" id="CHEBI:61930"/>
        <dbReference type="EC" id="3.5.1.98"/>
    </reaction>
</comment>
<organism evidence="16 17">
    <name type="scientific">Mesorhabditis spiculigera</name>
    <dbReference type="NCBI Taxonomy" id="96644"/>
    <lineage>
        <taxon>Eukaryota</taxon>
        <taxon>Metazoa</taxon>
        <taxon>Ecdysozoa</taxon>
        <taxon>Nematoda</taxon>
        <taxon>Chromadorea</taxon>
        <taxon>Rhabditida</taxon>
        <taxon>Rhabditina</taxon>
        <taxon>Rhabditomorpha</taxon>
        <taxon>Rhabditoidea</taxon>
        <taxon>Rhabditidae</taxon>
        <taxon>Mesorhabditinae</taxon>
        <taxon>Mesorhabditis</taxon>
    </lineage>
</organism>
<dbReference type="PRINTS" id="PR01270">
    <property type="entry name" value="HDASUPER"/>
</dbReference>
<dbReference type="FunFam" id="3.40.800.20:FF:000009">
    <property type="entry name" value="Histone deacetylase 11"/>
    <property type="match status" value="1"/>
</dbReference>
<keyword evidence="17" id="KW-1185">Reference proteome</keyword>
<dbReference type="SUPFAM" id="SSF52768">
    <property type="entry name" value="Arginase/deacetylase"/>
    <property type="match status" value="1"/>
</dbReference>
<comment type="subcellular location">
    <subcellularLocation>
        <location evidence="1">Nucleus</location>
    </subcellularLocation>
</comment>
<evidence type="ECO:0000256" key="7">
    <source>
        <dbReference type="ARBA" id="ARBA00023015"/>
    </source>
</evidence>
<evidence type="ECO:0000256" key="1">
    <source>
        <dbReference type="ARBA" id="ARBA00004123"/>
    </source>
</evidence>
<dbReference type="InterPro" id="IPR023696">
    <property type="entry name" value="Ureohydrolase_dom_sf"/>
</dbReference>
<dbReference type="Pfam" id="PF00850">
    <property type="entry name" value="Hist_deacetyl"/>
    <property type="match status" value="1"/>
</dbReference>
<proteinExistence type="inferred from homology"/>
<evidence type="ECO:0000256" key="2">
    <source>
        <dbReference type="ARBA" id="ARBA00005947"/>
    </source>
</evidence>
<evidence type="ECO:0000256" key="6">
    <source>
        <dbReference type="ARBA" id="ARBA00022853"/>
    </source>
</evidence>
<comment type="subunit">
    <text evidence="12">Interacts with HDAC6.</text>
</comment>
<feature type="non-terminal residue" evidence="16">
    <location>
        <position position="346"/>
    </location>
</feature>
<dbReference type="CDD" id="cd09993">
    <property type="entry name" value="HDAC_classIV"/>
    <property type="match status" value="1"/>
</dbReference>
<evidence type="ECO:0000256" key="14">
    <source>
        <dbReference type="SAM" id="MobiDB-lite"/>
    </source>
</evidence>
<dbReference type="InterPro" id="IPR037138">
    <property type="entry name" value="His_deacetylse_dom_sf"/>
</dbReference>
<protein>
    <recommendedName>
        <fullName evidence="13">Histone deacetylase 11</fullName>
        <ecNumber evidence="3">3.5.1.98</ecNumber>
    </recommendedName>
</protein>
<evidence type="ECO:0000256" key="3">
    <source>
        <dbReference type="ARBA" id="ARBA00012111"/>
    </source>
</evidence>
<keyword evidence="6" id="KW-0156">Chromatin regulator</keyword>
<comment type="similarity">
    <text evidence="2">Belongs to the histone deacetylase family.</text>
</comment>
<evidence type="ECO:0000256" key="4">
    <source>
        <dbReference type="ARBA" id="ARBA00022491"/>
    </source>
</evidence>
<feature type="region of interest" description="Disordered" evidence="14">
    <location>
        <begin position="1"/>
        <end position="24"/>
    </location>
</feature>
<dbReference type="PANTHER" id="PTHR10625">
    <property type="entry name" value="HISTONE DEACETYLASE HDAC1-RELATED"/>
    <property type="match status" value="1"/>
</dbReference>
<dbReference type="GO" id="GO:0141221">
    <property type="term" value="F:histone deacetylase activity, hydrolytic mechanism"/>
    <property type="evidence" value="ECO:0007669"/>
    <property type="project" value="UniProtKB-EC"/>
</dbReference>
<keyword evidence="7" id="KW-0805">Transcription regulation</keyword>